<dbReference type="OrthoDB" id="548217at2759"/>
<evidence type="ECO:0000256" key="5">
    <source>
        <dbReference type="ARBA" id="ARBA00022840"/>
    </source>
</evidence>
<dbReference type="Gene3D" id="3.30.200.20">
    <property type="entry name" value="Phosphorylase Kinase, domain 1"/>
    <property type="match status" value="1"/>
</dbReference>
<evidence type="ECO:0000256" key="3">
    <source>
        <dbReference type="ARBA" id="ARBA00022741"/>
    </source>
</evidence>
<dbReference type="AlphaFoldDB" id="A0A1A6GYG5"/>
<evidence type="ECO:0000256" key="4">
    <source>
        <dbReference type="ARBA" id="ARBA00022777"/>
    </source>
</evidence>
<keyword evidence="8" id="KW-1185">Reference proteome</keyword>
<evidence type="ECO:0000313" key="8">
    <source>
        <dbReference type="Proteomes" id="UP000092124"/>
    </source>
</evidence>
<dbReference type="GO" id="GO:0004674">
    <property type="term" value="F:protein serine/threonine kinase activity"/>
    <property type="evidence" value="ECO:0007669"/>
    <property type="project" value="UniProtKB-KW"/>
</dbReference>
<keyword evidence="4" id="KW-0418">Kinase</keyword>
<keyword evidence="1" id="KW-0723">Serine/threonine-protein kinase</keyword>
<dbReference type="PANTHER" id="PTHR24056">
    <property type="entry name" value="CELL DIVISION PROTEIN KINASE"/>
    <property type="match status" value="1"/>
</dbReference>
<dbReference type="GO" id="GO:0045773">
    <property type="term" value="P:positive regulation of axon extension"/>
    <property type="evidence" value="ECO:0007669"/>
    <property type="project" value="TreeGrafter"/>
</dbReference>
<name>A0A1A6GYG5_NEOLE</name>
<sequence>MLRTLKQENIVELKEAFRRRGKLYLVFEYVEKNMLELLEEMPNGVPPEKVKSYIYQLIKAIHWCHKNDIVHRAPYGKSVDMWSVGCILGELSDGQPLFPGESEIDQLFTIQKVLGPLPSEQMKLFYSNPRFHGLRLEYLQKVNNGF</sequence>
<proteinExistence type="predicted"/>
<dbReference type="Gene3D" id="1.10.510.10">
    <property type="entry name" value="Transferase(Phosphotransferase) domain 1"/>
    <property type="match status" value="2"/>
</dbReference>
<evidence type="ECO:0000313" key="7">
    <source>
        <dbReference type="EMBL" id="OBS71201.1"/>
    </source>
</evidence>
<dbReference type="PANTHER" id="PTHR24056:SF111">
    <property type="entry name" value="CYCLIN-DEPENDENT KINASE-LIKE 5"/>
    <property type="match status" value="1"/>
</dbReference>
<evidence type="ECO:0000256" key="2">
    <source>
        <dbReference type="ARBA" id="ARBA00022679"/>
    </source>
</evidence>
<dbReference type="EMBL" id="LZPO01063975">
    <property type="protein sequence ID" value="OBS71201.1"/>
    <property type="molecule type" value="Genomic_DNA"/>
</dbReference>
<dbReference type="GO" id="GO:0032839">
    <property type="term" value="C:dendrite cytoplasm"/>
    <property type="evidence" value="ECO:0007669"/>
    <property type="project" value="TreeGrafter"/>
</dbReference>
<dbReference type="SUPFAM" id="SSF56112">
    <property type="entry name" value="Protein kinase-like (PK-like)"/>
    <property type="match status" value="1"/>
</dbReference>
<dbReference type="PROSITE" id="PS50011">
    <property type="entry name" value="PROTEIN_KINASE_DOM"/>
    <property type="match status" value="1"/>
</dbReference>
<keyword evidence="5" id="KW-0067">ATP-binding</keyword>
<dbReference type="SMART" id="SM00220">
    <property type="entry name" value="S_TKc"/>
    <property type="match status" value="1"/>
</dbReference>
<evidence type="ECO:0000259" key="6">
    <source>
        <dbReference type="PROSITE" id="PS50011"/>
    </source>
</evidence>
<organism evidence="7 8">
    <name type="scientific">Neotoma lepida</name>
    <name type="common">Desert woodrat</name>
    <dbReference type="NCBI Taxonomy" id="56216"/>
    <lineage>
        <taxon>Eukaryota</taxon>
        <taxon>Metazoa</taxon>
        <taxon>Chordata</taxon>
        <taxon>Craniata</taxon>
        <taxon>Vertebrata</taxon>
        <taxon>Euteleostomi</taxon>
        <taxon>Mammalia</taxon>
        <taxon>Eutheria</taxon>
        <taxon>Euarchontoglires</taxon>
        <taxon>Glires</taxon>
        <taxon>Rodentia</taxon>
        <taxon>Myomorpha</taxon>
        <taxon>Muroidea</taxon>
        <taxon>Cricetidae</taxon>
        <taxon>Neotominae</taxon>
        <taxon>Neotoma</taxon>
    </lineage>
</organism>
<dbReference type="GO" id="GO:0050773">
    <property type="term" value="P:regulation of dendrite development"/>
    <property type="evidence" value="ECO:0007669"/>
    <property type="project" value="TreeGrafter"/>
</dbReference>
<accession>A0A1A6GYG5</accession>
<reference evidence="7 8" key="1">
    <citation type="submission" date="2016-06" db="EMBL/GenBank/DDBJ databases">
        <title>The Draft Genome Sequence and Annotation of the Desert Woodrat Neotoma lepida.</title>
        <authorList>
            <person name="Campbell M."/>
            <person name="Oakeson K.F."/>
            <person name="Yandell M."/>
            <person name="Halpert J.R."/>
            <person name="Dearing D."/>
        </authorList>
    </citation>
    <scope>NUCLEOTIDE SEQUENCE [LARGE SCALE GENOMIC DNA]</scope>
    <source>
        <strain evidence="7">417</strain>
        <tissue evidence="7">Liver</tissue>
    </source>
</reference>
<evidence type="ECO:0000256" key="1">
    <source>
        <dbReference type="ARBA" id="ARBA00022527"/>
    </source>
</evidence>
<feature type="domain" description="Protein kinase" evidence="6">
    <location>
        <begin position="1"/>
        <end position="146"/>
    </location>
</feature>
<keyword evidence="2" id="KW-0808">Transferase</keyword>
<dbReference type="GO" id="GO:0005634">
    <property type="term" value="C:nucleus"/>
    <property type="evidence" value="ECO:0007669"/>
    <property type="project" value="TreeGrafter"/>
</dbReference>
<dbReference type="GO" id="GO:0005524">
    <property type="term" value="F:ATP binding"/>
    <property type="evidence" value="ECO:0007669"/>
    <property type="project" value="UniProtKB-KW"/>
</dbReference>
<dbReference type="InterPro" id="IPR000719">
    <property type="entry name" value="Prot_kinase_dom"/>
</dbReference>
<dbReference type="InterPro" id="IPR011009">
    <property type="entry name" value="Kinase-like_dom_sf"/>
</dbReference>
<dbReference type="InterPro" id="IPR050108">
    <property type="entry name" value="CDK"/>
</dbReference>
<dbReference type="Proteomes" id="UP000092124">
    <property type="component" value="Unassembled WGS sequence"/>
</dbReference>
<gene>
    <name evidence="7" type="ORF">A6R68_00262</name>
</gene>
<keyword evidence="3" id="KW-0547">Nucleotide-binding</keyword>
<dbReference type="Pfam" id="PF00069">
    <property type="entry name" value="Pkinase"/>
    <property type="match status" value="1"/>
</dbReference>
<dbReference type="STRING" id="56216.A0A1A6GYG5"/>
<comment type="caution">
    <text evidence="7">The sequence shown here is derived from an EMBL/GenBank/DDBJ whole genome shotgun (WGS) entry which is preliminary data.</text>
</comment>
<protein>
    <recommendedName>
        <fullName evidence="6">Protein kinase domain-containing protein</fullName>
    </recommendedName>
</protein>